<dbReference type="InterPro" id="IPR051623">
    <property type="entry name" value="FTCD"/>
</dbReference>
<evidence type="ECO:0000256" key="7">
    <source>
        <dbReference type="ARBA" id="ARBA00022954"/>
    </source>
</evidence>
<evidence type="ECO:0000259" key="8">
    <source>
        <dbReference type="SMART" id="SM01221"/>
    </source>
</evidence>
<feature type="domain" description="Formiminotransferase C-terminal subdomain" evidence="8">
    <location>
        <begin position="184"/>
        <end position="333"/>
    </location>
</feature>
<dbReference type="NCBIfam" id="TIGR02024">
    <property type="entry name" value="FtcD"/>
    <property type="match status" value="1"/>
</dbReference>
<reference evidence="10 11" key="1">
    <citation type="submission" date="2019-10" db="EMBL/GenBank/DDBJ databases">
        <title>Genome sequence of Phaeocystidibacter marisrubri JCM30614 (type strain).</title>
        <authorList>
            <person name="Bowman J.P."/>
        </authorList>
    </citation>
    <scope>NUCLEOTIDE SEQUENCE [LARGE SCALE GENOMIC DNA]</scope>
    <source>
        <strain evidence="10 11">JCM 30614</strain>
    </source>
</reference>
<dbReference type="GO" id="GO:0030409">
    <property type="term" value="F:glutamate formimidoyltransferase activity"/>
    <property type="evidence" value="ECO:0007669"/>
    <property type="project" value="UniProtKB-EC"/>
</dbReference>
<dbReference type="InterPro" id="IPR012886">
    <property type="entry name" value="Formiminotransferase_N"/>
</dbReference>
<dbReference type="InterPro" id="IPR037070">
    <property type="entry name" value="Formiminotransferase_C_sf"/>
</dbReference>
<evidence type="ECO:0000313" key="10">
    <source>
        <dbReference type="EMBL" id="KAB2818046.1"/>
    </source>
</evidence>
<protein>
    <recommendedName>
        <fullName evidence="3">glutamate formimidoyltransferase</fullName>
        <ecNumber evidence="3">2.1.2.5</ecNumber>
    </recommendedName>
</protein>
<dbReference type="SUPFAM" id="SSF55116">
    <property type="entry name" value="Formiminotransferase domain of formiminotransferase-cyclodeaminase"/>
    <property type="match status" value="2"/>
</dbReference>
<dbReference type="InterPro" id="IPR022384">
    <property type="entry name" value="FormiminoTrfase_cat_dom_sf"/>
</dbReference>
<gene>
    <name evidence="10" type="primary">ftcD</name>
    <name evidence="10" type="ORF">F8C82_06495</name>
</gene>
<evidence type="ECO:0000259" key="9">
    <source>
        <dbReference type="SMART" id="SM01222"/>
    </source>
</evidence>
<evidence type="ECO:0000256" key="3">
    <source>
        <dbReference type="ARBA" id="ARBA00012252"/>
    </source>
</evidence>
<evidence type="ECO:0000256" key="1">
    <source>
        <dbReference type="ARBA" id="ARBA00004496"/>
    </source>
</evidence>
<dbReference type="Gene3D" id="3.30.990.10">
    <property type="entry name" value="Formiminotransferase, N-terminal subdomain"/>
    <property type="match status" value="1"/>
</dbReference>
<evidence type="ECO:0000256" key="4">
    <source>
        <dbReference type="ARBA" id="ARBA00022490"/>
    </source>
</evidence>
<dbReference type="EMBL" id="WBVQ01000001">
    <property type="protein sequence ID" value="KAB2818046.1"/>
    <property type="molecule type" value="Genomic_DNA"/>
</dbReference>
<comment type="pathway">
    <text evidence="2">Amino-acid degradation; L-histidine degradation into L-glutamate; L-glutamate from N-formimidoyl-L-glutamate (transferase route): step 1/1.</text>
</comment>
<evidence type="ECO:0000256" key="2">
    <source>
        <dbReference type="ARBA" id="ARBA00005082"/>
    </source>
</evidence>
<keyword evidence="11" id="KW-1185">Reference proteome</keyword>
<dbReference type="InterPro" id="IPR037064">
    <property type="entry name" value="Formiminotransferase_N_sf"/>
</dbReference>
<feature type="domain" description="Formiminotransferase N-terminal subdomain" evidence="9">
    <location>
        <begin position="4"/>
        <end position="183"/>
    </location>
</feature>
<dbReference type="SMART" id="SM01222">
    <property type="entry name" value="FTCD_N"/>
    <property type="match status" value="1"/>
</dbReference>
<dbReference type="GO" id="GO:0005737">
    <property type="term" value="C:cytoplasm"/>
    <property type="evidence" value="ECO:0007669"/>
    <property type="project" value="UniProtKB-SubCell"/>
</dbReference>
<dbReference type="AlphaFoldDB" id="A0A6L3ZJ52"/>
<sequence length="338" mass="37451">MKTPLIECVPNISEGRNPMVIEQIASAIRSVEDVHLLHTDPGEGANRTVFTFVGPPLAVIEAAFRMYEICARTIDMQTQSGTHPRQAAVDVCPLVPLSNISLEETSEYAHQLGYRIGEELGIPGWFYEASATRESRKNLATLRAGEYEALSKKVIDPDWAPDFGTFSTSMWKRSGVTVIGARYFLVAYNIDLDTDDTDVAQRIAETIRERGKTIFHNDGSRERVPGLLTGVKAIGWLIPEYGNAQVSCNIVNTRKTSPGRVFAAVKKEAKDLGIKVLGSELIGLIPQEVLVQSARDLGVPEPGDKPSMMNAVHVLGLNHRRPFEIEERVIEQVMQRKR</sequence>
<organism evidence="10 11">
    <name type="scientific">Phaeocystidibacter marisrubri</name>
    <dbReference type="NCBI Taxonomy" id="1577780"/>
    <lineage>
        <taxon>Bacteria</taxon>
        <taxon>Pseudomonadati</taxon>
        <taxon>Bacteroidota</taxon>
        <taxon>Flavobacteriia</taxon>
        <taxon>Flavobacteriales</taxon>
        <taxon>Phaeocystidibacteraceae</taxon>
        <taxon>Phaeocystidibacter</taxon>
    </lineage>
</organism>
<comment type="caution">
    <text evidence="10">The sequence shown here is derived from an EMBL/GenBank/DDBJ whole genome shotgun (WGS) entry which is preliminary data.</text>
</comment>
<keyword evidence="6" id="KW-0369">Histidine metabolism</keyword>
<evidence type="ECO:0000256" key="5">
    <source>
        <dbReference type="ARBA" id="ARBA00022679"/>
    </source>
</evidence>
<dbReference type="PANTHER" id="PTHR12234:SF0">
    <property type="entry name" value="FORMIMIDOYLTRANSFERASE-CYCLODEAMINASE"/>
    <property type="match status" value="1"/>
</dbReference>
<proteinExistence type="predicted"/>
<dbReference type="GO" id="GO:0005542">
    <property type="term" value="F:folic acid binding"/>
    <property type="evidence" value="ECO:0007669"/>
    <property type="project" value="UniProtKB-KW"/>
</dbReference>
<dbReference type="InterPro" id="IPR004227">
    <property type="entry name" value="Formiminotransferase_cat"/>
</dbReference>
<dbReference type="InterPro" id="IPR013802">
    <property type="entry name" value="Formiminotransferase_C"/>
</dbReference>
<dbReference type="PANTHER" id="PTHR12234">
    <property type="entry name" value="FORMIMINOTRANSFERASE-CYCLODEAMINASE"/>
    <property type="match status" value="1"/>
</dbReference>
<dbReference type="Proteomes" id="UP000484164">
    <property type="component" value="Unassembled WGS sequence"/>
</dbReference>
<dbReference type="GO" id="GO:0019557">
    <property type="term" value="P:L-histidine catabolic process to glutamate and formate"/>
    <property type="evidence" value="ECO:0007669"/>
    <property type="project" value="UniProtKB-UniPathway"/>
</dbReference>
<accession>A0A6L3ZJ52</accession>
<dbReference type="GO" id="GO:0019556">
    <property type="term" value="P:L-histidine catabolic process to glutamate and formamide"/>
    <property type="evidence" value="ECO:0007669"/>
    <property type="project" value="UniProtKB-UniPathway"/>
</dbReference>
<keyword evidence="5 10" id="KW-0808">Transferase</keyword>
<dbReference type="Pfam" id="PF02971">
    <property type="entry name" value="FTCD"/>
    <property type="match status" value="1"/>
</dbReference>
<dbReference type="OrthoDB" id="9773217at2"/>
<dbReference type="Pfam" id="PF07837">
    <property type="entry name" value="FTCD_N"/>
    <property type="match status" value="1"/>
</dbReference>
<dbReference type="RefSeq" id="WP_151692734.1">
    <property type="nucleotide sequence ID" value="NZ_BMGX01000002.1"/>
</dbReference>
<dbReference type="EC" id="2.1.2.5" evidence="3"/>
<keyword evidence="4" id="KW-0963">Cytoplasm</keyword>
<evidence type="ECO:0000313" key="11">
    <source>
        <dbReference type="Proteomes" id="UP000484164"/>
    </source>
</evidence>
<dbReference type="UniPathway" id="UPA00379">
    <property type="reaction ID" value="UER00555"/>
</dbReference>
<comment type="subcellular location">
    <subcellularLocation>
        <location evidence="1">Cytoplasm</location>
    </subcellularLocation>
</comment>
<dbReference type="SMART" id="SM01221">
    <property type="entry name" value="FTCD"/>
    <property type="match status" value="1"/>
</dbReference>
<name>A0A6L3ZJ52_9FLAO</name>
<evidence type="ECO:0000256" key="6">
    <source>
        <dbReference type="ARBA" id="ARBA00022808"/>
    </source>
</evidence>
<keyword evidence="7" id="KW-0290">Folate-binding</keyword>
<dbReference type="Gene3D" id="3.30.70.670">
    <property type="entry name" value="Formiminotransferase, C-terminal subdomain"/>
    <property type="match status" value="1"/>
</dbReference>